<dbReference type="Proteomes" id="UP000694846">
    <property type="component" value="Unplaced"/>
</dbReference>
<keyword evidence="2" id="KW-1185">Reference proteome</keyword>
<evidence type="ECO:0000313" key="3">
    <source>
        <dbReference type="RefSeq" id="XP_025407293.1"/>
    </source>
</evidence>
<gene>
    <name evidence="3" type="primary">LOC112681243</name>
</gene>
<dbReference type="RefSeq" id="XP_025407293.1">
    <property type="nucleotide sequence ID" value="XM_025551508.1"/>
</dbReference>
<proteinExistence type="predicted"/>
<feature type="region of interest" description="Disordered" evidence="1">
    <location>
        <begin position="42"/>
        <end position="64"/>
    </location>
</feature>
<reference evidence="3" key="1">
    <citation type="submission" date="2025-08" db="UniProtKB">
        <authorList>
            <consortium name="RefSeq"/>
        </authorList>
    </citation>
    <scope>IDENTIFICATION</scope>
</reference>
<sequence length="124" mass="14241">MDEREQNRILSLLDAVNDSSSDIDEVGCMSNDEVDDYVEDNVERKSSDSEHDISETEDDLEVDSDLSRSKFHFGKDKKTKWLKDMLPSNVRTRSHNIITQRFPNCGPRTPRGPHVYRRGSANVN</sequence>
<evidence type="ECO:0000256" key="1">
    <source>
        <dbReference type="SAM" id="MobiDB-lite"/>
    </source>
</evidence>
<dbReference type="GeneID" id="112681243"/>
<accession>A0A8B8F943</accession>
<organism evidence="2 3">
    <name type="scientific">Sipha flava</name>
    <name type="common">yellow sugarcane aphid</name>
    <dbReference type="NCBI Taxonomy" id="143950"/>
    <lineage>
        <taxon>Eukaryota</taxon>
        <taxon>Metazoa</taxon>
        <taxon>Ecdysozoa</taxon>
        <taxon>Arthropoda</taxon>
        <taxon>Hexapoda</taxon>
        <taxon>Insecta</taxon>
        <taxon>Pterygota</taxon>
        <taxon>Neoptera</taxon>
        <taxon>Paraneoptera</taxon>
        <taxon>Hemiptera</taxon>
        <taxon>Sternorrhyncha</taxon>
        <taxon>Aphidomorpha</taxon>
        <taxon>Aphidoidea</taxon>
        <taxon>Aphididae</taxon>
        <taxon>Sipha</taxon>
    </lineage>
</organism>
<feature type="compositionally biased region" description="Acidic residues" evidence="1">
    <location>
        <begin position="55"/>
        <end position="64"/>
    </location>
</feature>
<dbReference type="OrthoDB" id="6779804at2759"/>
<feature type="region of interest" description="Disordered" evidence="1">
    <location>
        <begin position="100"/>
        <end position="124"/>
    </location>
</feature>
<dbReference type="AlphaFoldDB" id="A0A8B8F943"/>
<feature type="compositionally biased region" description="Basic and acidic residues" evidence="1">
    <location>
        <begin position="42"/>
        <end position="54"/>
    </location>
</feature>
<protein>
    <submittedName>
        <fullName evidence="3">Uncharacterized protein LOC112681243</fullName>
    </submittedName>
</protein>
<evidence type="ECO:0000313" key="2">
    <source>
        <dbReference type="Proteomes" id="UP000694846"/>
    </source>
</evidence>
<name>A0A8B8F943_9HEMI</name>